<dbReference type="EMBL" id="VRSV01000001">
    <property type="protein sequence ID" value="TXK13082.1"/>
    <property type="molecule type" value="Genomic_DNA"/>
</dbReference>
<evidence type="ECO:0000313" key="2">
    <source>
        <dbReference type="Proteomes" id="UP000321034"/>
    </source>
</evidence>
<sequence>MHRIHYAGDSFLTGSDIARALLEYAQVLASVGQAATVEIPTLSDDGIPGQSIILIGPSSQVVAGTESSAHPEILDPELVASMASSVELLQHGGGSAPVVAVRSRDRNQEWENDEWDGLDVI</sequence>
<evidence type="ECO:0000313" key="1">
    <source>
        <dbReference type="EMBL" id="TXK13082.1"/>
    </source>
</evidence>
<dbReference type="Proteomes" id="UP000321034">
    <property type="component" value="Unassembled WGS sequence"/>
</dbReference>
<dbReference type="AlphaFoldDB" id="A0A5C8I247"/>
<dbReference type="RefSeq" id="WP_147893765.1">
    <property type="nucleotide sequence ID" value="NZ_BAAANR010000001.1"/>
</dbReference>
<proteinExistence type="predicted"/>
<keyword evidence="2" id="KW-1185">Reference proteome</keyword>
<organism evidence="1 2">
    <name type="scientific">Microbacterium hatanonis</name>
    <dbReference type="NCBI Taxonomy" id="404366"/>
    <lineage>
        <taxon>Bacteria</taxon>
        <taxon>Bacillati</taxon>
        <taxon>Actinomycetota</taxon>
        <taxon>Actinomycetes</taxon>
        <taxon>Micrococcales</taxon>
        <taxon>Microbacteriaceae</taxon>
        <taxon>Microbacterium</taxon>
    </lineage>
</organism>
<gene>
    <name evidence="1" type="ORF">FVP77_06545</name>
</gene>
<accession>A0A5C8I247</accession>
<reference evidence="1 2" key="1">
    <citation type="submission" date="2019-08" db="EMBL/GenBank/DDBJ databases">
        <authorList>
            <person name="Dong K."/>
        </authorList>
    </citation>
    <scope>NUCLEOTIDE SEQUENCE [LARGE SCALE GENOMIC DNA]</scope>
    <source>
        <strain evidence="1 2">JCM14558</strain>
    </source>
</reference>
<dbReference type="OrthoDB" id="5119511at2"/>
<name>A0A5C8I247_9MICO</name>
<protein>
    <submittedName>
        <fullName evidence="1">Uncharacterized protein</fullName>
    </submittedName>
</protein>
<comment type="caution">
    <text evidence="1">The sequence shown here is derived from an EMBL/GenBank/DDBJ whole genome shotgun (WGS) entry which is preliminary data.</text>
</comment>